<dbReference type="OrthoDB" id="9787979at2"/>
<feature type="domain" description="Glycosyltransferase 2-like" evidence="5">
    <location>
        <begin position="18"/>
        <end position="140"/>
    </location>
</feature>
<dbReference type="PANTHER" id="PTHR43179">
    <property type="entry name" value="RHAMNOSYLTRANSFERASE WBBL"/>
    <property type="match status" value="1"/>
</dbReference>
<feature type="compositionally biased region" description="Polar residues" evidence="4">
    <location>
        <begin position="303"/>
        <end position="327"/>
    </location>
</feature>
<evidence type="ECO:0000256" key="3">
    <source>
        <dbReference type="ARBA" id="ARBA00022679"/>
    </source>
</evidence>
<keyword evidence="2" id="KW-0328">Glycosyltransferase</keyword>
<dbReference type="Proteomes" id="UP000198866">
    <property type="component" value="Unassembled WGS sequence"/>
</dbReference>
<dbReference type="EMBL" id="FNYE01000017">
    <property type="protein sequence ID" value="SEJ75246.1"/>
    <property type="molecule type" value="Genomic_DNA"/>
</dbReference>
<accession>A0A1H7BDI6</accession>
<evidence type="ECO:0000313" key="7">
    <source>
        <dbReference type="Proteomes" id="UP000198866"/>
    </source>
</evidence>
<dbReference type="Gene3D" id="3.90.550.10">
    <property type="entry name" value="Spore Coat Polysaccharide Biosynthesis Protein SpsA, Chain A"/>
    <property type="match status" value="1"/>
</dbReference>
<dbReference type="InterPro" id="IPR029044">
    <property type="entry name" value="Nucleotide-diphossugar_trans"/>
</dbReference>
<reference evidence="7" key="1">
    <citation type="submission" date="2016-10" db="EMBL/GenBank/DDBJ databases">
        <authorList>
            <person name="Varghese N."/>
            <person name="Submissions S."/>
        </authorList>
    </citation>
    <scope>NUCLEOTIDE SEQUENCE [LARGE SCALE GENOMIC DNA]</scope>
    <source>
        <strain evidence="7">LMG 26031</strain>
    </source>
</reference>
<dbReference type="SUPFAM" id="SSF53448">
    <property type="entry name" value="Nucleotide-diphospho-sugar transferases"/>
    <property type="match status" value="1"/>
</dbReference>
<evidence type="ECO:0000256" key="1">
    <source>
        <dbReference type="ARBA" id="ARBA00006739"/>
    </source>
</evidence>
<name>A0A1H7BDI6_9BURK</name>
<comment type="similarity">
    <text evidence="1">Belongs to the glycosyltransferase 2 family.</text>
</comment>
<gene>
    <name evidence="6" type="ORF">SAMN05192539_101787</name>
</gene>
<dbReference type="InterPro" id="IPR001173">
    <property type="entry name" value="Glyco_trans_2-like"/>
</dbReference>
<dbReference type="AlphaFoldDB" id="A0A1H7BDI6"/>
<keyword evidence="3 6" id="KW-0808">Transferase</keyword>
<dbReference type="STRING" id="667676.SAMN05192539_101787"/>
<dbReference type="Pfam" id="PF00535">
    <property type="entry name" value="Glycos_transf_2"/>
    <property type="match status" value="1"/>
</dbReference>
<dbReference type="PANTHER" id="PTHR43179:SF12">
    <property type="entry name" value="GALACTOFURANOSYLTRANSFERASE GLFT2"/>
    <property type="match status" value="1"/>
</dbReference>
<keyword evidence="7" id="KW-1185">Reference proteome</keyword>
<organism evidence="6 7">
    <name type="scientific">Paraburkholderia diazotrophica</name>
    <dbReference type="NCBI Taxonomy" id="667676"/>
    <lineage>
        <taxon>Bacteria</taxon>
        <taxon>Pseudomonadati</taxon>
        <taxon>Pseudomonadota</taxon>
        <taxon>Betaproteobacteria</taxon>
        <taxon>Burkholderiales</taxon>
        <taxon>Burkholderiaceae</taxon>
        <taxon>Paraburkholderia</taxon>
    </lineage>
</organism>
<evidence type="ECO:0000256" key="4">
    <source>
        <dbReference type="SAM" id="MobiDB-lite"/>
    </source>
</evidence>
<evidence type="ECO:0000256" key="2">
    <source>
        <dbReference type="ARBA" id="ARBA00022676"/>
    </source>
</evidence>
<proteinExistence type="inferred from homology"/>
<evidence type="ECO:0000313" key="6">
    <source>
        <dbReference type="EMBL" id="SEJ75246.1"/>
    </source>
</evidence>
<sequence length="327" mass="36595">MQASAANDAQRRAGSRISVVVLTHNRASRLLDTLRRLRALPERPPIVVADNASTDETVLMAGLTYPDVHIVQCESNMGAAGRNCAIEWVDTEYVAFCDDDTWWEPGSLEQAVQLLDAHPEIGVLNARIEVGEPGETDETCLLMQHSPLDSGTLPGPSLIGYMAGACVFRTAVFREAGGYDARLFIGGEEELVALDVLANGHAIVYRDALMVRHDPSPARDSTLRRRTLARNAAWIGWMRLPVAEALTRTLRAFSTFRRERTLWHDGCAMLRGLRWALRERKRLPDRVLAMRRVVQRHERDLQSMPQPAQTVNADQSRTTQYEETTGR</sequence>
<evidence type="ECO:0000259" key="5">
    <source>
        <dbReference type="Pfam" id="PF00535"/>
    </source>
</evidence>
<protein>
    <submittedName>
        <fullName evidence="6">Glycosyltransferase, GT2 family</fullName>
    </submittedName>
</protein>
<feature type="region of interest" description="Disordered" evidence="4">
    <location>
        <begin position="298"/>
        <end position="327"/>
    </location>
</feature>
<dbReference type="GO" id="GO:0016757">
    <property type="term" value="F:glycosyltransferase activity"/>
    <property type="evidence" value="ECO:0007669"/>
    <property type="project" value="UniProtKB-KW"/>
</dbReference>
<dbReference type="RefSeq" id="WP_090868765.1">
    <property type="nucleotide sequence ID" value="NZ_FNYE01000017.1"/>
</dbReference>